<dbReference type="AlphaFoldDB" id="A0A448WPU0"/>
<evidence type="ECO:0000313" key="2">
    <source>
        <dbReference type="Proteomes" id="UP000784294"/>
    </source>
</evidence>
<name>A0A448WPU0_9PLAT</name>
<comment type="caution">
    <text evidence="1">The sequence shown here is derived from an EMBL/GenBank/DDBJ whole genome shotgun (WGS) entry which is preliminary data.</text>
</comment>
<sequence>MDHDILESPERLLLIAGPCWKEQFRSNVLRGKKLEARQPKDLAAITFYHEKKHSSSLSTSPPSSISIDIKSPSFIESCPSTGFTLNTTSACADLPKPLDPESGETNLLDRINLKNHYTSETDKLIFVPVGVEELSSKPGCCLAHRNLRLITM</sequence>
<reference evidence="1" key="1">
    <citation type="submission" date="2018-11" db="EMBL/GenBank/DDBJ databases">
        <authorList>
            <consortium name="Pathogen Informatics"/>
        </authorList>
    </citation>
    <scope>NUCLEOTIDE SEQUENCE</scope>
</reference>
<proteinExistence type="predicted"/>
<dbReference type="EMBL" id="CAAALY010030546">
    <property type="protein sequence ID" value="VEL16973.1"/>
    <property type="molecule type" value="Genomic_DNA"/>
</dbReference>
<accession>A0A448WPU0</accession>
<dbReference type="Proteomes" id="UP000784294">
    <property type="component" value="Unassembled WGS sequence"/>
</dbReference>
<keyword evidence="2" id="KW-1185">Reference proteome</keyword>
<evidence type="ECO:0000313" key="1">
    <source>
        <dbReference type="EMBL" id="VEL16973.1"/>
    </source>
</evidence>
<gene>
    <name evidence="1" type="ORF">PXEA_LOCUS10413</name>
</gene>
<protein>
    <submittedName>
        <fullName evidence="1">Uncharacterized protein</fullName>
    </submittedName>
</protein>
<organism evidence="1 2">
    <name type="scientific">Protopolystoma xenopodis</name>
    <dbReference type="NCBI Taxonomy" id="117903"/>
    <lineage>
        <taxon>Eukaryota</taxon>
        <taxon>Metazoa</taxon>
        <taxon>Spiralia</taxon>
        <taxon>Lophotrochozoa</taxon>
        <taxon>Platyhelminthes</taxon>
        <taxon>Monogenea</taxon>
        <taxon>Polyopisthocotylea</taxon>
        <taxon>Polystomatidea</taxon>
        <taxon>Polystomatidae</taxon>
        <taxon>Protopolystoma</taxon>
    </lineage>
</organism>